<dbReference type="SUPFAM" id="SSF81901">
    <property type="entry name" value="HCP-like"/>
    <property type="match status" value="1"/>
</dbReference>
<dbReference type="Gene3D" id="1.25.40.10">
    <property type="entry name" value="Tetratricopeptide repeat domain"/>
    <property type="match status" value="1"/>
</dbReference>
<accession>A0A6M9Q0U2</accession>
<evidence type="ECO:0000313" key="2">
    <source>
        <dbReference type="Proteomes" id="UP000503312"/>
    </source>
</evidence>
<reference evidence="1 2" key="1">
    <citation type="submission" date="2018-04" db="EMBL/GenBank/DDBJ databases">
        <title>Polynucleobacter sp. UH21B genome.</title>
        <authorList>
            <person name="Hahn M.W."/>
        </authorList>
    </citation>
    <scope>NUCLEOTIDE SEQUENCE [LARGE SCALE GENOMIC DNA]</scope>
    <source>
        <strain evidence="1 2">MWH-UH21B</strain>
    </source>
</reference>
<dbReference type="SMART" id="SM00671">
    <property type="entry name" value="SEL1"/>
    <property type="match status" value="3"/>
</dbReference>
<dbReference type="EMBL" id="CP028942">
    <property type="protein sequence ID" value="QKM65248.1"/>
    <property type="molecule type" value="Genomic_DNA"/>
</dbReference>
<dbReference type="Proteomes" id="UP000503312">
    <property type="component" value="Chromosome"/>
</dbReference>
<dbReference type="InterPro" id="IPR011990">
    <property type="entry name" value="TPR-like_helical_dom_sf"/>
</dbReference>
<evidence type="ECO:0000313" key="1">
    <source>
        <dbReference type="EMBL" id="QKM65248.1"/>
    </source>
</evidence>
<dbReference type="Pfam" id="PF08238">
    <property type="entry name" value="Sel1"/>
    <property type="match status" value="3"/>
</dbReference>
<dbReference type="RefSeq" id="WP_173956285.1">
    <property type="nucleotide sequence ID" value="NZ_CP028942.1"/>
</dbReference>
<organism evidence="1 2">
    <name type="scientific">Polynucleobacter tropicus</name>
    <dbReference type="NCBI Taxonomy" id="1743174"/>
    <lineage>
        <taxon>Bacteria</taxon>
        <taxon>Pseudomonadati</taxon>
        <taxon>Pseudomonadota</taxon>
        <taxon>Betaproteobacteria</taxon>
        <taxon>Burkholderiales</taxon>
        <taxon>Burkholderiaceae</taxon>
        <taxon>Polynucleobacter</taxon>
    </lineage>
</organism>
<dbReference type="InterPro" id="IPR052945">
    <property type="entry name" value="Mitotic_Regulator"/>
</dbReference>
<dbReference type="InterPro" id="IPR006597">
    <property type="entry name" value="Sel1-like"/>
</dbReference>
<dbReference type="PANTHER" id="PTHR43628:SF1">
    <property type="entry name" value="CHITIN SYNTHASE REGULATORY FACTOR 2-RELATED"/>
    <property type="match status" value="1"/>
</dbReference>
<evidence type="ECO:0008006" key="3">
    <source>
        <dbReference type="Google" id="ProtNLM"/>
    </source>
</evidence>
<sequence length="223" mass="25289">MASIELGQSNLERGRNEAAYEIFMDLAQNDLNDDALYALTKMCWDGKLTAEQLEKFYEFQNASSSLGNGYALFNVGLMHEKGMGLIKQDYKIAVQYYEKAIKHEVMDAYCNLGSIYVLGTGMEQGVPRNVERGAELLAVGANEGSRQCAYTLGSLYGKGEFIAQDLKKAFYFLTLAALAKHDQAHRVLHIFQVTHKGDFTEQFEAAERQYWKIESMRRLYKCI</sequence>
<name>A0A6M9Q0U2_9BURK</name>
<gene>
    <name evidence="1" type="ORF">DCO17_08380</name>
</gene>
<dbReference type="KEGG" id="ptrp:DCO17_08380"/>
<proteinExistence type="predicted"/>
<keyword evidence="2" id="KW-1185">Reference proteome</keyword>
<dbReference type="PANTHER" id="PTHR43628">
    <property type="entry name" value="ACTIVATOR OF C KINASE PROTEIN 1-RELATED"/>
    <property type="match status" value="1"/>
</dbReference>
<protein>
    <recommendedName>
        <fullName evidence="3">Sel1 repeat family protein</fullName>
    </recommendedName>
</protein>
<dbReference type="AlphaFoldDB" id="A0A6M9Q0U2"/>